<comment type="pathway">
    <text evidence="12">Steroid metabolism; cholesterol degradation.</text>
</comment>
<dbReference type="InterPro" id="IPR000172">
    <property type="entry name" value="GMC_OxRdtase_N"/>
</dbReference>
<dbReference type="SUPFAM" id="SSF54373">
    <property type="entry name" value="FAD-linked reductases, C-terminal domain"/>
    <property type="match status" value="1"/>
</dbReference>
<keyword evidence="7" id="KW-0443">Lipid metabolism</keyword>
<evidence type="ECO:0000256" key="13">
    <source>
        <dbReference type="ARBA" id="ARBA00049723"/>
    </source>
</evidence>
<evidence type="ECO:0000256" key="1">
    <source>
        <dbReference type="ARBA" id="ARBA00001974"/>
    </source>
</evidence>
<evidence type="ECO:0000256" key="5">
    <source>
        <dbReference type="ARBA" id="ARBA00022827"/>
    </source>
</evidence>
<evidence type="ECO:0000256" key="8">
    <source>
        <dbReference type="ARBA" id="ARBA00023166"/>
    </source>
</evidence>
<dbReference type="EMBL" id="CP022433">
    <property type="protein sequence ID" value="ASN24090.1"/>
    <property type="molecule type" value="Genomic_DNA"/>
</dbReference>
<dbReference type="GO" id="GO:0004769">
    <property type="term" value="F:steroid Delta-isomerase activity"/>
    <property type="evidence" value="ECO:0007669"/>
    <property type="project" value="UniProtKB-EC"/>
</dbReference>
<accession>A0A221NVY1</accession>
<evidence type="ECO:0000259" key="17">
    <source>
        <dbReference type="PROSITE" id="PS00623"/>
    </source>
</evidence>
<evidence type="ECO:0000256" key="10">
    <source>
        <dbReference type="ARBA" id="ARBA00023235"/>
    </source>
</evidence>
<dbReference type="InterPro" id="IPR052542">
    <property type="entry name" value="Cholesterol_Oxidase"/>
</dbReference>
<evidence type="ECO:0000256" key="16">
    <source>
        <dbReference type="RuleBase" id="RU003968"/>
    </source>
</evidence>
<dbReference type="GO" id="GO:0016995">
    <property type="term" value="F:cholesterol oxidase activity"/>
    <property type="evidence" value="ECO:0007669"/>
    <property type="project" value="UniProtKB-EC"/>
</dbReference>
<comment type="similarity">
    <text evidence="2 16">Belongs to the GMC oxidoreductase family.</text>
</comment>
<dbReference type="OrthoDB" id="3587784at2"/>
<keyword evidence="10" id="KW-0413">Isomerase</keyword>
<dbReference type="PROSITE" id="PS00623">
    <property type="entry name" value="GMC_OXRED_1"/>
    <property type="match status" value="1"/>
</dbReference>
<dbReference type="SUPFAM" id="SSF51905">
    <property type="entry name" value="FAD/NAD(P)-binding domain"/>
    <property type="match status" value="1"/>
</dbReference>
<reference evidence="18 19" key="1">
    <citation type="submission" date="2017-07" db="EMBL/GenBank/DDBJ databases">
        <title>Genome sequence of Streptomyces pluripotens MUSC 137T.</title>
        <authorList>
            <person name="Ser H.-L."/>
            <person name="Lee L.-H."/>
        </authorList>
    </citation>
    <scope>NUCLEOTIDE SEQUENCE [LARGE SCALE GENOMIC DNA]</scope>
    <source>
        <strain evidence="18 19">MUSC 137</strain>
    </source>
</reference>
<dbReference type="EC" id="5.3.3.1" evidence="11"/>
<keyword evidence="9" id="KW-0753">Steroid metabolism</keyword>
<dbReference type="PROSITE" id="PS51318">
    <property type="entry name" value="TAT"/>
    <property type="match status" value="1"/>
</dbReference>
<evidence type="ECO:0000256" key="15">
    <source>
        <dbReference type="ARBA" id="ARBA00049778"/>
    </source>
</evidence>
<dbReference type="Proteomes" id="UP000031501">
    <property type="component" value="Chromosome"/>
</dbReference>
<dbReference type="PANTHER" id="PTHR47470">
    <property type="entry name" value="CHOLESTEROL OXIDASE"/>
    <property type="match status" value="1"/>
</dbReference>
<evidence type="ECO:0000256" key="9">
    <source>
        <dbReference type="ARBA" id="ARBA00023221"/>
    </source>
</evidence>
<dbReference type="Pfam" id="PF00732">
    <property type="entry name" value="GMC_oxred_N"/>
    <property type="match status" value="1"/>
</dbReference>
<feature type="domain" description="Glucose-methanol-choline oxidoreductase N-terminal" evidence="17">
    <location>
        <begin position="141"/>
        <end position="164"/>
    </location>
</feature>
<gene>
    <name evidence="18" type="ORF">LK07_08645</name>
</gene>
<proteinExistence type="inferred from homology"/>
<evidence type="ECO:0000256" key="6">
    <source>
        <dbReference type="ARBA" id="ARBA00023002"/>
    </source>
</evidence>
<dbReference type="EC" id="1.1.3.6" evidence="13"/>
<evidence type="ECO:0000256" key="2">
    <source>
        <dbReference type="ARBA" id="ARBA00010790"/>
    </source>
</evidence>
<evidence type="ECO:0000256" key="11">
    <source>
        <dbReference type="ARBA" id="ARBA00038856"/>
    </source>
</evidence>
<dbReference type="KEGG" id="splu:LK06_007540"/>
<evidence type="ECO:0000256" key="4">
    <source>
        <dbReference type="ARBA" id="ARBA00022630"/>
    </source>
</evidence>
<dbReference type="Gene3D" id="3.30.410.10">
    <property type="entry name" value="Cholesterol Oxidase, domain 2"/>
    <property type="match status" value="1"/>
</dbReference>
<keyword evidence="4 16" id="KW-0285">Flavoprotein</keyword>
<protein>
    <recommendedName>
        <fullName evidence="14">Cholesterol oxidase</fullName>
        <ecNumber evidence="13">1.1.3.6</ecNumber>
        <ecNumber evidence="11">5.3.3.1</ecNumber>
    </recommendedName>
    <alternativeName>
        <fullName evidence="15">Cholesterol isomerase</fullName>
    </alternativeName>
</protein>
<dbReference type="InterPro" id="IPR006311">
    <property type="entry name" value="TAT_signal"/>
</dbReference>
<dbReference type="GO" id="GO:0008203">
    <property type="term" value="P:cholesterol metabolic process"/>
    <property type="evidence" value="ECO:0007669"/>
    <property type="project" value="UniProtKB-KW"/>
</dbReference>
<evidence type="ECO:0000256" key="7">
    <source>
        <dbReference type="ARBA" id="ARBA00023098"/>
    </source>
</evidence>
<comment type="cofactor">
    <cofactor evidence="1">
        <name>FAD</name>
        <dbReference type="ChEBI" id="CHEBI:57692"/>
    </cofactor>
</comment>
<dbReference type="InterPro" id="IPR036188">
    <property type="entry name" value="FAD/NAD-bd_sf"/>
</dbReference>
<evidence type="ECO:0000256" key="3">
    <source>
        <dbReference type="ARBA" id="ARBA00022548"/>
    </source>
</evidence>
<evidence type="ECO:0000256" key="12">
    <source>
        <dbReference type="ARBA" id="ARBA00049645"/>
    </source>
</evidence>
<evidence type="ECO:0000256" key="14">
    <source>
        <dbReference type="ARBA" id="ARBA00049744"/>
    </source>
</evidence>
<dbReference type="Pfam" id="PF05199">
    <property type="entry name" value="GMC_oxred_C"/>
    <property type="match status" value="1"/>
</dbReference>
<keyword evidence="3" id="KW-0153">Cholesterol metabolism</keyword>
<dbReference type="STRING" id="1355015.LK06_007540"/>
<evidence type="ECO:0000313" key="18">
    <source>
        <dbReference type="EMBL" id="ASN24090.1"/>
    </source>
</evidence>
<dbReference type="PANTHER" id="PTHR47470:SF1">
    <property type="entry name" value="FAD-DEPENDENT OXIDOREDUCTASE 2 FAD BINDING DOMAIN-CONTAINING PROTEIN"/>
    <property type="match status" value="1"/>
</dbReference>
<dbReference type="InterPro" id="IPR007867">
    <property type="entry name" value="GMC_OxRtase_C"/>
</dbReference>
<keyword evidence="19" id="KW-1185">Reference proteome</keyword>
<dbReference type="Gene3D" id="3.50.50.60">
    <property type="entry name" value="FAD/NAD(P)-binding domain"/>
    <property type="match status" value="1"/>
</dbReference>
<name>A0A221NVY1_9ACTN</name>
<dbReference type="GO" id="GO:0050660">
    <property type="term" value="F:flavin adenine dinucleotide binding"/>
    <property type="evidence" value="ECO:0007669"/>
    <property type="project" value="InterPro"/>
</dbReference>
<organism evidence="18 19">
    <name type="scientific">Streptomyces pluripotens</name>
    <dbReference type="NCBI Taxonomy" id="1355015"/>
    <lineage>
        <taxon>Bacteria</taxon>
        <taxon>Bacillati</taxon>
        <taxon>Actinomycetota</taxon>
        <taxon>Actinomycetes</taxon>
        <taxon>Kitasatosporales</taxon>
        <taxon>Streptomycetaceae</taxon>
        <taxon>Streptomyces</taxon>
    </lineage>
</organism>
<sequence>MQRHLTRRHFVGVAALQTAATLGFTRIGLQSARAAEPDAVESAPAVVVGSGYGGAVAALRLGQAGIRTLVLEMGQLWDTAGADGKVFCSTTAPDQRSMWFRNRTEAPLATFLWLDVVNKAINPYPGVLDRVHYDQMSVYVGRGVGGGSLVNGGMAVTPLKSYFAEQFPTVDADEMYGTWFPRARAMLGVNSIDPAWFESTEWYRFTRTSRKAAANAGLKTTFVPNVYDFGYMQREAAGTATKSALAGEVIYGNNHGKRSLDKTYLAAALGTGNVTIQTMEKVTSVSRATDGSYLLTAERIDNTGAVVETKQYGCTYLFLGGGSLGTSELLVRARDTGALPDLDAGVGAGWGTNGNVMLGRANHIWDTVGAHQATMPVMGIDDWANPDNPVFAEIAPLPMGFEHWISLYLAITKNPQRARFTYDSSTGAVKLGWTTAQSAVSAGMAKKLFDRVNAANLTIYRYDLFGSTSKVFADNFTYHPLGGCVLGEATDDYGRVRGYPNLYVTDGSLVPGSIGVNPFVTITALAERTLARVLAEDIRS</sequence>
<dbReference type="AlphaFoldDB" id="A0A221NVY1"/>
<keyword evidence="6" id="KW-0560">Oxidoreductase</keyword>
<evidence type="ECO:0000313" key="19">
    <source>
        <dbReference type="Proteomes" id="UP000031501"/>
    </source>
</evidence>
<keyword evidence="8" id="KW-1207">Sterol metabolism</keyword>
<dbReference type="Pfam" id="PF22500">
    <property type="entry name" value="GMC_oxred_C_1st"/>
    <property type="match status" value="1"/>
</dbReference>
<keyword evidence="5 16" id="KW-0274">FAD</keyword>